<dbReference type="HOGENOM" id="CLU_3270297_0_0_9"/>
<evidence type="ECO:0000313" key="1">
    <source>
        <dbReference type="EMBL" id="EFQ06406.1"/>
    </source>
</evidence>
<name>E2ZK91_9FIRM</name>
<dbReference type="AlphaFoldDB" id="E2ZK91"/>
<organism evidence="1 2">
    <name type="scientific">Faecalibacterium cf. prausnitzii KLE1255</name>
    <dbReference type="NCBI Taxonomy" id="748224"/>
    <lineage>
        <taxon>Bacteria</taxon>
        <taxon>Bacillati</taxon>
        <taxon>Bacillota</taxon>
        <taxon>Clostridia</taxon>
        <taxon>Eubacteriales</taxon>
        <taxon>Oscillospiraceae</taxon>
        <taxon>Faecalibacterium</taxon>
    </lineage>
</organism>
<reference evidence="1 2" key="1">
    <citation type="submission" date="2010-08" db="EMBL/GenBank/DDBJ databases">
        <authorList>
            <person name="Weinstock G."/>
            <person name="Sodergren E."/>
            <person name="Clifton S."/>
            <person name="Fulton L."/>
            <person name="Fulton B."/>
            <person name="Courtney L."/>
            <person name="Fronick C."/>
            <person name="Harrison M."/>
            <person name="Strong C."/>
            <person name="Farmer C."/>
            <person name="Delahaunty K."/>
            <person name="Markovic C."/>
            <person name="Hall O."/>
            <person name="Minx P."/>
            <person name="Tomlinson C."/>
            <person name="Mitreva M."/>
            <person name="Hou S."/>
            <person name="Chen J."/>
            <person name="Wollam A."/>
            <person name="Pepin K.H."/>
            <person name="Johnson M."/>
            <person name="Bhonagiri V."/>
            <person name="Zhang X."/>
            <person name="Suruliraj S."/>
            <person name="Warren W."/>
            <person name="Chinwalla A."/>
            <person name="Mardis E.R."/>
            <person name="Wilson R.K."/>
        </authorList>
    </citation>
    <scope>NUCLEOTIDE SEQUENCE [LARGE SCALE GENOMIC DNA]</scope>
    <source>
        <strain evidence="1 2">KLE1255</strain>
    </source>
</reference>
<evidence type="ECO:0000313" key="2">
    <source>
        <dbReference type="Proteomes" id="UP000006028"/>
    </source>
</evidence>
<comment type="caution">
    <text evidence="1">The sequence shown here is derived from an EMBL/GenBank/DDBJ whole genome shotgun (WGS) entry which is preliminary data.</text>
</comment>
<protein>
    <submittedName>
        <fullName evidence="1">Uncharacterized protein</fullName>
    </submittedName>
</protein>
<dbReference type="BioCyc" id="FCF748224-HMP:GTSS-1200-MONOMER"/>
<dbReference type="EMBL" id="AECU01000170">
    <property type="protein sequence ID" value="EFQ06406.1"/>
    <property type="molecule type" value="Genomic_DNA"/>
</dbReference>
<dbReference type="STRING" id="748224.HMPREF9436_02094"/>
<dbReference type="Proteomes" id="UP000006028">
    <property type="component" value="Unassembled WGS sequence"/>
</dbReference>
<accession>E2ZK91</accession>
<proteinExistence type="predicted"/>
<gene>
    <name evidence="1" type="ORF">HMPREF9436_02094</name>
</gene>
<sequence length="41" mass="4704">MKNIADASGFVKIRQKACNLTKKRQISMNISPRVYILHEEA</sequence>